<dbReference type="InterPro" id="IPR013113">
    <property type="entry name" value="SIP_FAD-bd"/>
</dbReference>
<accession>A0A3S0V3L1</accession>
<proteinExistence type="inferred from homology"/>
<dbReference type="SUPFAM" id="SSF63380">
    <property type="entry name" value="Riboflavin synthase domain-like"/>
    <property type="match status" value="1"/>
</dbReference>
<gene>
    <name evidence="3" type="ORF">EJ913_27365</name>
</gene>
<sequence length="240" mass="25319">MEVVSVSNPTPRMRRVVFGGPALDGFTLKPDVLAPHIGLIVPSQDGSPAPPLRVYSVRRFDPAAGTLEVNFVLHGRAGVASSWAARARPGERAGITVSGGIPMRPAARYVVAGDLTAVPAIARLLDGLPAGASAEVFIEVPDAAEEQELPSRASTSITWFHRRPGAPPDASRLPDAVIAATSSNSPARTDGVAVWAGTEHRAAQRIRSHVRQTLRLPAESCSVVAYWKAAVAQGGFQHYD</sequence>
<dbReference type="OrthoDB" id="9814826at2"/>
<name>A0A3S0V3L1_9PROT</name>
<reference evidence="3 4" key="1">
    <citation type="submission" date="2018-12" db="EMBL/GenBank/DDBJ databases">
        <authorList>
            <person name="Yang Y."/>
        </authorList>
    </citation>
    <scope>NUCLEOTIDE SEQUENCE [LARGE SCALE GENOMIC DNA]</scope>
    <source>
        <strain evidence="3 4">GSF71</strain>
    </source>
</reference>
<comment type="similarity">
    <text evidence="1">Belongs to the SIP oxidoreductase family.</text>
</comment>
<dbReference type="InterPro" id="IPR039374">
    <property type="entry name" value="SIP_fam"/>
</dbReference>
<dbReference type="PANTHER" id="PTHR30157:SF0">
    <property type="entry name" value="NADPH-DEPENDENT FERRIC-CHELATE REDUCTASE"/>
    <property type="match status" value="1"/>
</dbReference>
<keyword evidence="4" id="KW-1185">Reference proteome</keyword>
<dbReference type="EMBL" id="RZIJ01000032">
    <property type="protein sequence ID" value="RUQ63950.1"/>
    <property type="molecule type" value="Genomic_DNA"/>
</dbReference>
<dbReference type="Gene3D" id="3.40.50.80">
    <property type="entry name" value="Nucleotide-binding domain of ferredoxin-NADP reductase (FNR) module"/>
    <property type="match status" value="1"/>
</dbReference>
<dbReference type="InterPro" id="IPR039261">
    <property type="entry name" value="FNR_nucleotide-bd"/>
</dbReference>
<protein>
    <submittedName>
        <fullName evidence="3">Siderophore-interacting protein</fullName>
    </submittedName>
</protein>
<dbReference type="InterPro" id="IPR017927">
    <property type="entry name" value="FAD-bd_FR_type"/>
</dbReference>
<evidence type="ECO:0000313" key="4">
    <source>
        <dbReference type="Proteomes" id="UP000280346"/>
    </source>
</evidence>
<evidence type="ECO:0000256" key="1">
    <source>
        <dbReference type="ARBA" id="ARBA00035644"/>
    </source>
</evidence>
<dbReference type="Pfam" id="PF08021">
    <property type="entry name" value="FAD_binding_9"/>
    <property type="match status" value="1"/>
</dbReference>
<dbReference type="InterPro" id="IPR007037">
    <property type="entry name" value="SIP_rossman_dom"/>
</dbReference>
<dbReference type="GO" id="GO:0016491">
    <property type="term" value="F:oxidoreductase activity"/>
    <property type="evidence" value="ECO:0007669"/>
    <property type="project" value="InterPro"/>
</dbReference>
<evidence type="ECO:0000313" key="3">
    <source>
        <dbReference type="EMBL" id="RUQ63950.1"/>
    </source>
</evidence>
<evidence type="ECO:0000259" key="2">
    <source>
        <dbReference type="PROSITE" id="PS51384"/>
    </source>
</evidence>
<dbReference type="PROSITE" id="PS51384">
    <property type="entry name" value="FAD_FR"/>
    <property type="match status" value="1"/>
</dbReference>
<feature type="domain" description="FAD-binding FR-type" evidence="2">
    <location>
        <begin position="1"/>
        <end position="112"/>
    </location>
</feature>
<dbReference type="PANTHER" id="PTHR30157">
    <property type="entry name" value="FERRIC REDUCTASE, NADPH-DEPENDENT"/>
    <property type="match status" value="1"/>
</dbReference>
<dbReference type="CDD" id="cd06193">
    <property type="entry name" value="siderophore_interacting"/>
    <property type="match status" value="1"/>
</dbReference>
<dbReference type="Pfam" id="PF04954">
    <property type="entry name" value="SIP"/>
    <property type="match status" value="1"/>
</dbReference>
<comment type="caution">
    <text evidence="3">The sequence shown here is derived from an EMBL/GenBank/DDBJ whole genome shotgun (WGS) entry which is preliminary data.</text>
</comment>
<dbReference type="Proteomes" id="UP000280346">
    <property type="component" value="Unassembled WGS sequence"/>
</dbReference>
<dbReference type="Gene3D" id="2.40.30.10">
    <property type="entry name" value="Translation factors"/>
    <property type="match status" value="1"/>
</dbReference>
<dbReference type="AlphaFoldDB" id="A0A3S0V3L1"/>
<dbReference type="InterPro" id="IPR017938">
    <property type="entry name" value="Riboflavin_synthase-like_b-brl"/>
</dbReference>
<organism evidence="3 4">
    <name type="scientific">Azospirillum doebereinerae</name>
    <dbReference type="NCBI Taxonomy" id="92933"/>
    <lineage>
        <taxon>Bacteria</taxon>
        <taxon>Pseudomonadati</taxon>
        <taxon>Pseudomonadota</taxon>
        <taxon>Alphaproteobacteria</taxon>
        <taxon>Rhodospirillales</taxon>
        <taxon>Azospirillaceae</taxon>
        <taxon>Azospirillum</taxon>
    </lineage>
</organism>